<dbReference type="Pfam" id="PF04434">
    <property type="entry name" value="SWIM"/>
    <property type="match status" value="1"/>
</dbReference>
<dbReference type="InterPro" id="IPR007527">
    <property type="entry name" value="Znf_SWIM"/>
</dbReference>
<dbReference type="PANTHER" id="PTHR31973:SF187">
    <property type="entry name" value="MUTATOR TRANSPOSASE MUDRA PROTEIN"/>
    <property type="match status" value="1"/>
</dbReference>
<evidence type="ECO:0000256" key="3">
    <source>
        <dbReference type="ARBA" id="ARBA00022833"/>
    </source>
</evidence>
<comment type="caution">
    <text evidence="6">The sequence shown here is derived from an EMBL/GenBank/DDBJ whole genome shotgun (WGS) entry which is preliminary data.</text>
</comment>
<keyword evidence="2 4" id="KW-0863">Zinc-finger</keyword>
<dbReference type="SMART" id="SM00575">
    <property type="entry name" value="ZnF_PMZ"/>
    <property type="match status" value="1"/>
</dbReference>
<evidence type="ECO:0000256" key="2">
    <source>
        <dbReference type="ARBA" id="ARBA00022771"/>
    </source>
</evidence>
<dbReference type="AlphaFoldDB" id="A0AAV3PKY7"/>
<sequence>MCEVFNSFILEARDKPILTLVAMVKDLIMVRIQVNRDKADKWKGKLCPKPRLKLTQNVKDASACMPTKSDRAHFQVYTGSTTNQCAVDLEKRKCTCRKWQLSGIPCKHTCASIRLNREDVDDYVDECYYIDTYKKVYQHAIVPIYGPDFWPQTRRVGPLLLKTRRLEGLQGLGGSIQLKLQKMKKTANAKLENIYVQYARNKVITTGPARY</sequence>
<evidence type="ECO:0000256" key="4">
    <source>
        <dbReference type="PROSITE-ProRule" id="PRU00325"/>
    </source>
</evidence>
<keyword evidence="1" id="KW-0479">Metal-binding</keyword>
<dbReference type="EMBL" id="BAABME010017889">
    <property type="protein sequence ID" value="GAA0151753.1"/>
    <property type="molecule type" value="Genomic_DNA"/>
</dbReference>
<evidence type="ECO:0000256" key="1">
    <source>
        <dbReference type="ARBA" id="ARBA00022723"/>
    </source>
</evidence>
<evidence type="ECO:0000259" key="5">
    <source>
        <dbReference type="PROSITE" id="PS50966"/>
    </source>
</evidence>
<keyword evidence="3" id="KW-0862">Zinc</keyword>
<keyword evidence="7" id="KW-1185">Reference proteome</keyword>
<accession>A0AAV3PKY7</accession>
<dbReference type="Proteomes" id="UP001454036">
    <property type="component" value="Unassembled WGS sequence"/>
</dbReference>
<reference evidence="6 7" key="1">
    <citation type="submission" date="2024-01" db="EMBL/GenBank/DDBJ databases">
        <title>The complete chloroplast genome sequence of Lithospermum erythrorhizon: insights into the phylogenetic relationship among Boraginaceae species and the maternal lineages of purple gromwells.</title>
        <authorList>
            <person name="Okada T."/>
            <person name="Watanabe K."/>
        </authorList>
    </citation>
    <scope>NUCLEOTIDE SEQUENCE [LARGE SCALE GENOMIC DNA]</scope>
</reference>
<name>A0AAV3PKY7_LITER</name>
<dbReference type="PROSITE" id="PS50966">
    <property type="entry name" value="ZF_SWIM"/>
    <property type="match status" value="1"/>
</dbReference>
<dbReference type="PANTHER" id="PTHR31973">
    <property type="entry name" value="POLYPROTEIN, PUTATIVE-RELATED"/>
    <property type="match status" value="1"/>
</dbReference>
<dbReference type="GO" id="GO:0008270">
    <property type="term" value="F:zinc ion binding"/>
    <property type="evidence" value="ECO:0007669"/>
    <property type="project" value="UniProtKB-KW"/>
</dbReference>
<organism evidence="6 7">
    <name type="scientific">Lithospermum erythrorhizon</name>
    <name type="common">Purple gromwell</name>
    <name type="synonym">Lithospermum officinale var. erythrorhizon</name>
    <dbReference type="NCBI Taxonomy" id="34254"/>
    <lineage>
        <taxon>Eukaryota</taxon>
        <taxon>Viridiplantae</taxon>
        <taxon>Streptophyta</taxon>
        <taxon>Embryophyta</taxon>
        <taxon>Tracheophyta</taxon>
        <taxon>Spermatophyta</taxon>
        <taxon>Magnoliopsida</taxon>
        <taxon>eudicotyledons</taxon>
        <taxon>Gunneridae</taxon>
        <taxon>Pentapetalae</taxon>
        <taxon>asterids</taxon>
        <taxon>lamiids</taxon>
        <taxon>Boraginales</taxon>
        <taxon>Boraginaceae</taxon>
        <taxon>Boraginoideae</taxon>
        <taxon>Lithospermeae</taxon>
        <taxon>Lithospermum</taxon>
    </lineage>
</organism>
<gene>
    <name evidence="6" type="ORF">LIER_37349</name>
</gene>
<feature type="domain" description="SWIM-type" evidence="5">
    <location>
        <begin position="74"/>
        <end position="117"/>
    </location>
</feature>
<evidence type="ECO:0000313" key="6">
    <source>
        <dbReference type="EMBL" id="GAA0151753.1"/>
    </source>
</evidence>
<evidence type="ECO:0000313" key="7">
    <source>
        <dbReference type="Proteomes" id="UP001454036"/>
    </source>
</evidence>
<protein>
    <recommendedName>
        <fullName evidence="5">SWIM-type domain-containing protein</fullName>
    </recommendedName>
</protein>
<proteinExistence type="predicted"/>
<dbReference type="InterPro" id="IPR006564">
    <property type="entry name" value="Znf_PMZ"/>
</dbReference>